<feature type="compositionally biased region" description="Polar residues" evidence="1">
    <location>
        <begin position="193"/>
        <end position="204"/>
    </location>
</feature>
<gene>
    <name evidence="3" type="ORF">MERR_LOCUS7397</name>
</gene>
<evidence type="ECO:0000259" key="2">
    <source>
        <dbReference type="Pfam" id="PF14392"/>
    </source>
</evidence>
<proteinExistence type="predicted"/>
<dbReference type="Proteomes" id="UP000467841">
    <property type="component" value="Unassembled WGS sequence"/>
</dbReference>
<feature type="domain" description="Zinc knuckle CX2CX4HX4C" evidence="2">
    <location>
        <begin position="149"/>
        <end position="193"/>
    </location>
</feature>
<feature type="compositionally biased region" description="Basic and acidic residues" evidence="1">
    <location>
        <begin position="205"/>
        <end position="249"/>
    </location>
</feature>
<feature type="compositionally biased region" description="Basic and acidic residues" evidence="1">
    <location>
        <begin position="308"/>
        <end position="328"/>
    </location>
</feature>
<dbReference type="OrthoDB" id="1750790at2759"/>
<organism evidence="3 4">
    <name type="scientific">Microthlaspi erraticum</name>
    <dbReference type="NCBI Taxonomy" id="1685480"/>
    <lineage>
        <taxon>Eukaryota</taxon>
        <taxon>Viridiplantae</taxon>
        <taxon>Streptophyta</taxon>
        <taxon>Embryophyta</taxon>
        <taxon>Tracheophyta</taxon>
        <taxon>Spermatophyta</taxon>
        <taxon>Magnoliopsida</taxon>
        <taxon>eudicotyledons</taxon>
        <taxon>Gunneridae</taxon>
        <taxon>Pentapetalae</taxon>
        <taxon>rosids</taxon>
        <taxon>malvids</taxon>
        <taxon>Brassicales</taxon>
        <taxon>Brassicaceae</taxon>
        <taxon>Coluteocarpeae</taxon>
        <taxon>Microthlaspi</taxon>
    </lineage>
</organism>
<comment type="caution">
    <text evidence="3">The sequence shown here is derived from an EMBL/GenBank/DDBJ whole genome shotgun (WGS) entry which is preliminary data.</text>
</comment>
<name>A0A6D2HVD4_9BRAS</name>
<sequence length="535" mass="61154">MARRFSYAEKGKAVVTPQETPTLKRIRAPDMDTSDLVEANALTLIGRSTNPREQRVRSLIPYFTNRWEIKGEIEGSDLGNNCFQFRFTLEPIISANFPSQIPFWIYIRGLPLHYWKQDLICKIGKEAGEVLKFEISKTVAKTKVSVNALKPIVKVTEVEFATGEVALVSLEYERLGLHCSICNSLTHKDKFCSSSQEQPRQNAANKDRPRSPANDKHHDKEPQSTLDSQRRRTQGEGERSPKEKRDRHGNLMQDKPVYTNRGKKSPVRGHPRGEGRNASVKLQRKFYREEERRYHGTSRRHSPPQLQWREKVRSRTPSRQEESGRSETSRPQTMRRALEDRNPPEIPIPTTEEVMQELQEVTIQYINCPDPAESAARRQRVMLSEEQGLMEETAANIITAATISYQRTLNFEQDQEEEEVTEIGQQTTQDIPCTQDILKKRRGRPPKNKRNSPAVGISLRQRRMAQVNNSPQVRDAGDRASGGNVRRIAGISQRQVPPIRQRDPGTSTSRTTPETNVPALSRATENFRSPRDPLP</sequence>
<evidence type="ECO:0000313" key="3">
    <source>
        <dbReference type="EMBL" id="CAA7020162.1"/>
    </source>
</evidence>
<keyword evidence="4" id="KW-1185">Reference proteome</keyword>
<dbReference type="InterPro" id="IPR040256">
    <property type="entry name" value="At4g02000-like"/>
</dbReference>
<protein>
    <recommendedName>
        <fullName evidence="2">Zinc knuckle CX2CX4HX4C domain-containing protein</fullName>
    </recommendedName>
</protein>
<reference evidence="3" key="1">
    <citation type="submission" date="2020-01" db="EMBL/GenBank/DDBJ databases">
        <authorList>
            <person name="Mishra B."/>
        </authorList>
    </citation>
    <scope>NUCLEOTIDE SEQUENCE [LARGE SCALE GENOMIC DNA]</scope>
</reference>
<feature type="compositionally biased region" description="Basic residues" evidence="1">
    <location>
        <begin position="261"/>
        <end position="270"/>
    </location>
</feature>
<feature type="region of interest" description="Disordered" evidence="1">
    <location>
        <begin position="193"/>
        <end position="348"/>
    </location>
</feature>
<dbReference type="InterPro" id="IPR025836">
    <property type="entry name" value="Zn_knuckle_CX2CX4HX4C"/>
</dbReference>
<feature type="compositionally biased region" description="Basic residues" evidence="1">
    <location>
        <begin position="439"/>
        <end position="450"/>
    </location>
</feature>
<feature type="compositionally biased region" description="Polar residues" evidence="1">
    <location>
        <begin position="504"/>
        <end position="515"/>
    </location>
</feature>
<evidence type="ECO:0000256" key="1">
    <source>
        <dbReference type="SAM" id="MobiDB-lite"/>
    </source>
</evidence>
<dbReference type="AlphaFoldDB" id="A0A6D2HVD4"/>
<feature type="region of interest" description="Disordered" evidence="1">
    <location>
        <begin position="416"/>
        <end position="535"/>
    </location>
</feature>
<evidence type="ECO:0000313" key="4">
    <source>
        <dbReference type="Proteomes" id="UP000467841"/>
    </source>
</evidence>
<accession>A0A6D2HVD4</accession>
<dbReference type="PANTHER" id="PTHR31286">
    <property type="entry name" value="GLYCINE-RICH CELL WALL STRUCTURAL PROTEIN 1.8-LIKE"/>
    <property type="match status" value="1"/>
</dbReference>
<dbReference type="Pfam" id="PF14392">
    <property type="entry name" value="zf-CCHC_4"/>
    <property type="match status" value="1"/>
</dbReference>
<dbReference type="EMBL" id="CACVBM020000532">
    <property type="protein sequence ID" value="CAA7020162.1"/>
    <property type="molecule type" value="Genomic_DNA"/>
</dbReference>
<dbReference type="PANTHER" id="PTHR31286:SF163">
    <property type="entry name" value="ZINC KNUCKLE CX2CX4HX4C DOMAIN-CONTAINING PROTEIN"/>
    <property type="match status" value="1"/>
</dbReference>